<evidence type="ECO:0000256" key="7">
    <source>
        <dbReference type="ARBA" id="ARBA00023288"/>
    </source>
</evidence>
<dbReference type="PANTHER" id="PTHR33021">
    <property type="entry name" value="BLUE COPPER PROTEIN"/>
    <property type="match status" value="1"/>
</dbReference>
<reference evidence="13" key="1">
    <citation type="submission" date="2020-02" db="EMBL/GenBank/DDBJ databases">
        <authorList>
            <person name="Scholz U."/>
            <person name="Mascher M."/>
            <person name="Fiebig A."/>
        </authorList>
    </citation>
    <scope>NUCLEOTIDE SEQUENCE</scope>
</reference>
<gene>
    <name evidence="13" type="ORF">SI8410_06008169</name>
</gene>
<keyword evidence="14" id="KW-1185">Reference proteome</keyword>
<dbReference type="InterPro" id="IPR008972">
    <property type="entry name" value="Cupredoxin"/>
</dbReference>
<evidence type="ECO:0000256" key="6">
    <source>
        <dbReference type="ARBA" id="ARBA00023180"/>
    </source>
</evidence>
<evidence type="ECO:0000256" key="5">
    <source>
        <dbReference type="ARBA" id="ARBA00023157"/>
    </source>
</evidence>
<protein>
    <recommendedName>
        <fullName evidence="12">Phytocyanin domain-containing protein</fullName>
    </recommendedName>
</protein>
<dbReference type="Pfam" id="PF02298">
    <property type="entry name" value="Cu_bind_like"/>
    <property type="match status" value="1"/>
</dbReference>
<dbReference type="GO" id="GO:0012505">
    <property type="term" value="C:endomembrane system"/>
    <property type="evidence" value="ECO:0007669"/>
    <property type="project" value="UniProtKB-SubCell"/>
</dbReference>
<accession>A0A7I8KK07</accession>
<evidence type="ECO:0000256" key="11">
    <source>
        <dbReference type="SAM" id="SignalP"/>
    </source>
</evidence>
<evidence type="ECO:0000256" key="9">
    <source>
        <dbReference type="ARBA" id="ARBA00037868"/>
    </source>
</evidence>
<evidence type="ECO:0000256" key="3">
    <source>
        <dbReference type="ARBA" id="ARBA00022729"/>
    </source>
</evidence>
<dbReference type="SUPFAM" id="SSF49503">
    <property type="entry name" value="Cupredoxins"/>
    <property type="match status" value="1"/>
</dbReference>
<dbReference type="EMBL" id="LR746269">
    <property type="protein sequence ID" value="CAA7397504.1"/>
    <property type="molecule type" value="Genomic_DNA"/>
</dbReference>
<keyword evidence="4" id="KW-0472">Membrane</keyword>
<dbReference type="Proteomes" id="UP000663760">
    <property type="component" value="Chromosome 6"/>
</dbReference>
<feature type="compositionally biased region" description="Pro residues" evidence="10">
    <location>
        <begin position="158"/>
        <end position="172"/>
    </location>
</feature>
<name>A0A7I8KK07_SPIIN</name>
<keyword evidence="7" id="KW-0449">Lipoprotein</keyword>
<dbReference type="OrthoDB" id="2015640at2759"/>
<dbReference type="Gene3D" id="2.60.40.420">
    <property type="entry name" value="Cupredoxins - blue copper proteins"/>
    <property type="match status" value="1"/>
</dbReference>
<evidence type="ECO:0000313" key="14">
    <source>
        <dbReference type="Proteomes" id="UP000663760"/>
    </source>
</evidence>
<dbReference type="InterPro" id="IPR039391">
    <property type="entry name" value="Phytocyanin-like"/>
</dbReference>
<dbReference type="GO" id="GO:0005886">
    <property type="term" value="C:plasma membrane"/>
    <property type="evidence" value="ECO:0007669"/>
    <property type="project" value="TreeGrafter"/>
</dbReference>
<evidence type="ECO:0000256" key="1">
    <source>
        <dbReference type="ARBA" id="ARBA00004589"/>
    </source>
</evidence>
<feature type="compositionally biased region" description="Low complexity" evidence="10">
    <location>
        <begin position="173"/>
        <end position="183"/>
    </location>
</feature>
<dbReference type="CDD" id="cd11019">
    <property type="entry name" value="OsENODL1_like"/>
    <property type="match status" value="1"/>
</dbReference>
<dbReference type="PROSITE" id="PS51485">
    <property type="entry name" value="PHYTOCYANIN"/>
    <property type="match status" value="1"/>
</dbReference>
<feature type="chain" id="PRO_5029539619" description="Phytocyanin domain-containing protein" evidence="11">
    <location>
        <begin position="32"/>
        <end position="215"/>
    </location>
</feature>
<dbReference type="FunFam" id="2.60.40.420:FF:000010">
    <property type="entry name" value="Early nodulin-like protein 1"/>
    <property type="match status" value="1"/>
</dbReference>
<organism evidence="13 14">
    <name type="scientific">Spirodela intermedia</name>
    <name type="common">Intermediate duckweed</name>
    <dbReference type="NCBI Taxonomy" id="51605"/>
    <lineage>
        <taxon>Eukaryota</taxon>
        <taxon>Viridiplantae</taxon>
        <taxon>Streptophyta</taxon>
        <taxon>Embryophyta</taxon>
        <taxon>Tracheophyta</taxon>
        <taxon>Spermatophyta</taxon>
        <taxon>Magnoliopsida</taxon>
        <taxon>Liliopsida</taxon>
        <taxon>Araceae</taxon>
        <taxon>Lemnoideae</taxon>
        <taxon>Spirodela</taxon>
    </lineage>
</organism>
<keyword evidence="6" id="KW-0325">Glycoprotein</keyword>
<keyword evidence="2" id="KW-0336">GPI-anchor</keyword>
<feature type="domain" description="Phytocyanin" evidence="12">
    <location>
        <begin position="32"/>
        <end position="132"/>
    </location>
</feature>
<feature type="signal peptide" evidence="11">
    <location>
        <begin position="1"/>
        <end position="31"/>
    </location>
</feature>
<dbReference type="InterPro" id="IPR041846">
    <property type="entry name" value="ENL_dom"/>
</dbReference>
<keyword evidence="3 11" id="KW-0732">Signal</keyword>
<dbReference type="PANTHER" id="PTHR33021:SF185">
    <property type="entry name" value="EARLY NODULIN-LIKE PROTEIN 3-RELATED"/>
    <property type="match status" value="1"/>
</dbReference>
<dbReference type="InterPro" id="IPR003245">
    <property type="entry name" value="Phytocyanin_dom"/>
</dbReference>
<dbReference type="GO" id="GO:0098552">
    <property type="term" value="C:side of membrane"/>
    <property type="evidence" value="ECO:0007669"/>
    <property type="project" value="UniProtKB-KW"/>
</dbReference>
<sequence length="215" mass="22260">MEPKASQLSSTVAAVAVAVTVAAAMMGSSDAHEFYVGGRDGWVENPSESFDQWAGRNRFQVNDSLVFRYEMEDSVLVVTEADYRACNTSNPLWKLHGGHSVFRLTRSGPFFFISGAAGRCERGQKLVVVVLSVRGPRRGAAAPPPLAPAPPPLGFAPYGAPPPSMLQPPTAPPAFTAAGGPAEGEPPSPVSGCSAGATLSMAAVAMFGGVAAFLL</sequence>
<comment type="similarity">
    <text evidence="8">Belongs to the early nodulin-like (ENODL) family.</text>
</comment>
<evidence type="ECO:0000256" key="2">
    <source>
        <dbReference type="ARBA" id="ARBA00022622"/>
    </source>
</evidence>
<feature type="region of interest" description="Disordered" evidence="10">
    <location>
        <begin position="158"/>
        <end position="189"/>
    </location>
</feature>
<evidence type="ECO:0000313" key="13">
    <source>
        <dbReference type="EMBL" id="CAA7397504.1"/>
    </source>
</evidence>
<proteinExistence type="inferred from homology"/>
<evidence type="ECO:0000256" key="4">
    <source>
        <dbReference type="ARBA" id="ARBA00023136"/>
    </source>
</evidence>
<evidence type="ECO:0000259" key="12">
    <source>
        <dbReference type="PROSITE" id="PS51485"/>
    </source>
</evidence>
<comment type="subcellular location">
    <subcellularLocation>
        <location evidence="9">Endomembrane system</location>
        <topology evidence="9">Lipid-anchor</topology>
    </subcellularLocation>
    <subcellularLocation>
        <location evidence="1">Membrane</location>
        <topology evidence="1">Lipid-anchor</topology>
        <topology evidence="1">GPI-anchor</topology>
    </subcellularLocation>
</comment>
<dbReference type="GO" id="GO:0009055">
    <property type="term" value="F:electron transfer activity"/>
    <property type="evidence" value="ECO:0007669"/>
    <property type="project" value="InterPro"/>
</dbReference>
<evidence type="ECO:0000256" key="8">
    <source>
        <dbReference type="ARBA" id="ARBA00035011"/>
    </source>
</evidence>
<keyword evidence="5" id="KW-1015">Disulfide bond</keyword>
<evidence type="ECO:0000256" key="10">
    <source>
        <dbReference type="SAM" id="MobiDB-lite"/>
    </source>
</evidence>
<dbReference type="AlphaFoldDB" id="A0A7I8KK07"/>